<feature type="region of interest" description="Disordered" evidence="2">
    <location>
        <begin position="490"/>
        <end position="589"/>
    </location>
</feature>
<dbReference type="GO" id="GO:0006355">
    <property type="term" value="P:regulation of DNA-templated transcription"/>
    <property type="evidence" value="ECO:0007669"/>
    <property type="project" value="InterPro"/>
</dbReference>
<protein>
    <recommendedName>
        <fullName evidence="4">Fungal N-terminal domain-containing protein</fullName>
    </recommendedName>
</protein>
<feature type="compositionally biased region" description="Polar residues" evidence="2">
    <location>
        <begin position="816"/>
        <end position="826"/>
    </location>
</feature>
<dbReference type="InterPro" id="IPR039327">
    <property type="entry name" value="CON7-like"/>
</dbReference>
<dbReference type="EMBL" id="GG749416">
    <property type="protein sequence ID" value="EGE79733.1"/>
    <property type="molecule type" value="Genomic_DNA"/>
</dbReference>
<feature type="coiled-coil region" evidence="1">
    <location>
        <begin position="241"/>
        <end position="292"/>
    </location>
</feature>
<organism evidence="3">
    <name type="scientific">Ajellomyces dermatitidis (strain ATCC 18188 / CBS 674.68)</name>
    <name type="common">Blastomyces dermatitidis</name>
    <dbReference type="NCBI Taxonomy" id="653446"/>
    <lineage>
        <taxon>Eukaryota</taxon>
        <taxon>Fungi</taxon>
        <taxon>Dikarya</taxon>
        <taxon>Ascomycota</taxon>
        <taxon>Pezizomycotina</taxon>
        <taxon>Eurotiomycetes</taxon>
        <taxon>Eurotiomycetidae</taxon>
        <taxon>Onygenales</taxon>
        <taxon>Ajellomycetaceae</taxon>
        <taxon>Blastomyces</taxon>
    </lineage>
</organism>
<evidence type="ECO:0000256" key="2">
    <source>
        <dbReference type="SAM" id="MobiDB-lite"/>
    </source>
</evidence>
<keyword evidence="1" id="KW-0175">Coiled coil</keyword>
<dbReference type="PANTHER" id="PTHR36167">
    <property type="entry name" value="C2H2 FINGER DOMAIN TRANSCRIPTION FACTOR (EUROFUNG)-RELATED"/>
    <property type="match status" value="1"/>
</dbReference>
<feature type="region of interest" description="Disordered" evidence="2">
    <location>
        <begin position="782"/>
        <end position="957"/>
    </location>
</feature>
<feature type="region of interest" description="Disordered" evidence="2">
    <location>
        <begin position="187"/>
        <end position="212"/>
    </location>
</feature>
<dbReference type="OrthoDB" id="4188038at2759"/>
<feature type="compositionally biased region" description="Basic and acidic residues" evidence="2">
    <location>
        <begin position="620"/>
        <end position="632"/>
    </location>
</feature>
<evidence type="ECO:0000256" key="1">
    <source>
        <dbReference type="SAM" id="Coils"/>
    </source>
</evidence>
<feature type="compositionally biased region" description="Acidic residues" evidence="2">
    <location>
        <begin position="947"/>
        <end position="957"/>
    </location>
</feature>
<reference evidence="3" key="1">
    <citation type="submission" date="2010-03" db="EMBL/GenBank/DDBJ databases">
        <title>Annotation of Blastomyces dermatitidis strain ATCC 18188.</title>
        <authorList>
            <consortium name="The Broad Institute Genome Sequencing Platform"/>
            <consortium name="Broad Institute Genome Sequencing Center for Infectious Disease."/>
            <person name="Cuomo C."/>
            <person name="Klein B."/>
            <person name="Sullivan T."/>
            <person name="Heitman J."/>
            <person name="Young S."/>
            <person name="Zeng Q."/>
            <person name="Gargeya S."/>
            <person name="Alvarado L."/>
            <person name="Berlin A.M."/>
            <person name="Chapman S.B."/>
            <person name="Chen Z."/>
            <person name="Freedman E."/>
            <person name="Gellesch M."/>
            <person name="Goldberg J."/>
            <person name="Griggs A."/>
            <person name="Gujja S."/>
            <person name="Heilman E."/>
            <person name="Heiman D."/>
            <person name="Howarth C."/>
            <person name="Mehta T."/>
            <person name="Neiman D."/>
            <person name="Pearson M."/>
            <person name="Roberts A."/>
            <person name="Saif S."/>
            <person name="Shea T."/>
            <person name="Shenoy N."/>
            <person name="Sisk P."/>
            <person name="Stolte C."/>
            <person name="Sykes S."/>
            <person name="White J."/>
            <person name="Yandava C."/>
            <person name="Haas B."/>
            <person name="Nusbaum C."/>
            <person name="Birren B."/>
        </authorList>
    </citation>
    <scope>NUCLEOTIDE SEQUENCE [LARGE SCALE GENOMIC DNA]</scope>
    <source>
        <strain evidence="3">ATCC 18188</strain>
    </source>
</reference>
<accession>F2T920</accession>
<dbReference type="AlphaFoldDB" id="F2T920"/>
<feature type="compositionally biased region" description="Basic and acidic residues" evidence="2">
    <location>
        <begin position="917"/>
        <end position="929"/>
    </location>
</feature>
<feature type="region of interest" description="Disordered" evidence="2">
    <location>
        <begin position="620"/>
        <end position="672"/>
    </location>
</feature>
<sequence length="957" mass="109017">MAGIEGVSAIITVAQVGFALAKVLIEYIEEVKDASSRIRRVGNEIRTTSERLLDIGKLVETNPITNALSSEGIQSAVRASDECAQVLRELRTILAKGGYTPSHTLVQKEEIDISYFTKFKWPFIKFRLEVPRAELQRIKSDLTLLFTSVMAISASTEADKMFYCAEIVNVEKTRKWAAMKASKARQRAIKADRKGDRESPYRGASMASSTEDVEDERILTEFMDFKEEQAIAWERKRQEEQLALLRVREDAKREAEEKERKAIETLGVAKYKEALKQQIAERESRNSATKEALRVELERLNFSSTQMKSILDNIHVDVNDDTQSVIALRTLGHDLTTIDHSSDRNPTSNSKLGSNKSNRKPRWMLWKRSKRVPYASGSPPSALISGAWDDSVLFESWVFESSSGLWCEFKENPSENWSKQDSQQFWNQYSRLPANHRTTFQNFYHEKNKPLTDQEKWTVLHLEPIKRVIRTGIFARNEEDVGLRVLATRKNMGQSNSDGPVQVPGRDEDEEVSVPPIDEPDKELLPVPPYRSAESRAKDHLPENRKHGSESSDIPPARDSHLPQRGHRSSKSRHRIVFQDDLSDSDDSFLYGNRRRIERQRNDEMRPRDRFTDHAELYRRSSEIHPRSRTEDMFEQQPRLRTSSRKPPTGKSIGERFYEREPPAFPHESEWRRIRNTGRFADDKNAHNDDAWESGRSYVRSRRRDSTPSRRQVRLLDNDAHERILKKNLEKQKQRQEAKASDETSLVLSTLNRLTTYQGNELPPRQPPIVPTNPSKAKVDFARAPAPAPDPAPVDSDDEYPAPSHGYTPAPPDRSWATSNNTQTGSDKPIREREESRQRPTHVHDGQDYRYAAPTNNTNLRGRQLVQTPPPDPKIIVSDPSPILLLPSSPGIYESPASISRAASAEYSHSDGSSGEESAHLSHRTREGESSEDDTDGTGGKVNNDYESGDDSEHDMN</sequence>
<feature type="compositionally biased region" description="Basic and acidic residues" evidence="2">
    <location>
        <begin position="533"/>
        <end position="562"/>
    </location>
</feature>
<evidence type="ECO:0008006" key="4">
    <source>
        <dbReference type="Google" id="ProtNLM"/>
    </source>
</evidence>
<feature type="compositionally biased region" description="Low complexity" evidence="2">
    <location>
        <begin position="875"/>
        <end position="892"/>
    </location>
</feature>
<feature type="compositionally biased region" description="Basic and acidic residues" evidence="2">
    <location>
        <begin position="828"/>
        <end position="848"/>
    </location>
</feature>
<feature type="region of interest" description="Disordered" evidence="2">
    <location>
        <begin position="336"/>
        <end position="358"/>
    </location>
</feature>
<dbReference type="HOGENOM" id="CLU_293026_0_0_1"/>
<evidence type="ECO:0000313" key="3">
    <source>
        <dbReference type="EMBL" id="EGE79733.1"/>
    </source>
</evidence>
<dbReference type="PANTHER" id="PTHR36167:SF4">
    <property type="entry name" value="FUNGAL N-TERMINAL DOMAIN-CONTAINING PROTEIN"/>
    <property type="match status" value="1"/>
</dbReference>
<proteinExistence type="predicted"/>
<feature type="compositionally biased region" description="Polar residues" evidence="2">
    <location>
        <begin position="854"/>
        <end position="867"/>
    </location>
</feature>
<feature type="compositionally biased region" description="Basic and acidic residues" evidence="2">
    <location>
        <begin position="653"/>
        <end position="672"/>
    </location>
</feature>
<feature type="compositionally biased region" description="Polar residues" evidence="2">
    <location>
        <begin position="344"/>
        <end position="356"/>
    </location>
</feature>
<feature type="compositionally biased region" description="Basic and acidic residues" evidence="2">
    <location>
        <begin position="189"/>
        <end position="200"/>
    </location>
</feature>
<feature type="compositionally biased region" description="Basic residues" evidence="2">
    <location>
        <begin position="564"/>
        <end position="576"/>
    </location>
</feature>
<dbReference type="Proteomes" id="UP000007802">
    <property type="component" value="Unassembled WGS sequence"/>
</dbReference>
<gene>
    <name evidence="3" type="ORF">BDDG_02674</name>
</gene>
<name>F2T920_AJEDA</name>
<feature type="region of interest" description="Disordered" evidence="2">
    <location>
        <begin position="757"/>
        <end position="776"/>
    </location>
</feature>